<dbReference type="Gene3D" id="3.40.50.300">
    <property type="entry name" value="P-loop containing nucleotide triphosphate hydrolases"/>
    <property type="match status" value="1"/>
</dbReference>
<keyword evidence="7 13" id="KW-0285">Flavoprotein</keyword>
<keyword evidence="15" id="KW-0830">Ubiquinone</keyword>
<dbReference type="InterPro" id="IPR050566">
    <property type="entry name" value="Deoxyribonucleoside_kinase"/>
</dbReference>
<accession>V5G650</accession>
<dbReference type="InterPro" id="IPR027417">
    <property type="entry name" value="P-loop_NTPase"/>
</dbReference>
<dbReference type="GO" id="GO:0006120">
    <property type="term" value="P:mitochondrial electron transport, NADH to ubiquinone"/>
    <property type="evidence" value="ECO:0007669"/>
    <property type="project" value="InterPro"/>
</dbReference>
<evidence type="ECO:0000256" key="11">
    <source>
        <dbReference type="ARBA" id="ARBA00022982"/>
    </source>
</evidence>
<dbReference type="GO" id="GO:0005759">
    <property type="term" value="C:mitochondrial matrix"/>
    <property type="evidence" value="ECO:0007669"/>
    <property type="project" value="UniProtKB-SubCell"/>
</dbReference>
<dbReference type="InterPro" id="IPR015828">
    <property type="entry name" value="NDUFA10"/>
</dbReference>
<evidence type="ECO:0000256" key="5">
    <source>
        <dbReference type="ARBA" id="ARBA00017279"/>
    </source>
</evidence>
<reference evidence="15" key="1">
    <citation type="submission" date="2013-07" db="EMBL/GenBank/DDBJ databases">
        <title>Midgut Transcriptome Profiling of Anoplphora glabripennis, a Lignocellulose Degrading, Wood-Boring Cerambycid.</title>
        <authorList>
            <person name="Scully E.D."/>
            <person name="Hoover K."/>
            <person name="Carlson J.E."/>
            <person name="Tien M."/>
            <person name="Geib S.M."/>
        </authorList>
    </citation>
    <scope>NUCLEOTIDE SEQUENCE</scope>
</reference>
<evidence type="ECO:0000256" key="9">
    <source>
        <dbReference type="ARBA" id="ARBA00022827"/>
    </source>
</evidence>
<evidence type="ECO:0000256" key="4">
    <source>
        <dbReference type="ARBA" id="ARBA00008606"/>
    </source>
</evidence>
<comment type="subcellular location">
    <subcellularLocation>
        <location evidence="3 13">Mitochondrion matrix</location>
    </subcellularLocation>
</comment>
<evidence type="ECO:0000256" key="1">
    <source>
        <dbReference type="ARBA" id="ARBA00001974"/>
    </source>
</evidence>
<comment type="cofactor">
    <cofactor evidence="1 13">
        <name>FAD</name>
        <dbReference type="ChEBI" id="CHEBI:57692"/>
    </cofactor>
</comment>
<dbReference type="PIRSF" id="PIRSF000543">
    <property type="entry name" value="NADH_UQ_42KD"/>
    <property type="match status" value="1"/>
</dbReference>
<dbReference type="OrthoDB" id="17400at2759"/>
<dbReference type="GeneID" id="108915942"/>
<evidence type="ECO:0000313" key="15">
    <source>
        <dbReference type="EMBL" id="JAB65545.1"/>
    </source>
</evidence>
<organism evidence="15">
    <name type="scientific">Anoplophora glabripennis</name>
    <name type="common">Asian longhorn beetle</name>
    <name type="synonym">Anoplophora nobilis</name>
    <dbReference type="NCBI Taxonomy" id="217634"/>
    <lineage>
        <taxon>Eukaryota</taxon>
        <taxon>Metazoa</taxon>
        <taxon>Ecdysozoa</taxon>
        <taxon>Arthropoda</taxon>
        <taxon>Hexapoda</taxon>
        <taxon>Insecta</taxon>
        <taxon>Pterygota</taxon>
        <taxon>Neoptera</taxon>
        <taxon>Endopterygota</taxon>
        <taxon>Coleoptera</taxon>
        <taxon>Polyphaga</taxon>
        <taxon>Cucujiformia</taxon>
        <taxon>Chrysomeloidea</taxon>
        <taxon>Cerambycidae</taxon>
        <taxon>Lamiinae</taxon>
        <taxon>Lamiini</taxon>
        <taxon>Anoplophora</taxon>
    </lineage>
</organism>
<keyword evidence="11 13" id="KW-0249">Electron transport</keyword>
<evidence type="ECO:0000256" key="12">
    <source>
        <dbReference type="ARBA" id="ARBA00023128"/>
    </source>
</evidence>
<dbReference type="EMBL" id="GALX01002921">
    <property type="protein sequence ID" value="JAB65545.1"/>
    <property type="molecule type" value="Transcribed_RNA"/>
</dbReference>
<feature type="domain" description="Deoxynucleoside kinase" evidence="14">
    <location>
        <begin position="78"/>
        <end position="302"/>
    </location>
</feature>
<dbReference type="CTD" id="42591"/>
<dbReference type="Pfam" id="PF01712">
    <property type="entry name" value="dNK"/>
    <property type="match status" value="1"/>
</dbReference>
<keyword evidence="8 13" id="KW-0679">Respiratory chain</keyword>
<comment type="function">
    <text evidence="2 13">Accessory subunit of the mitochondrial membrane respiratory chain NADH dehydrogenase (Complex I), that is believed not to be involved in catalysis. Complex I functions in the transfer of electrons from NADH to the respiratory chain. The immediate electron acceptor for the enzyme is believed to be ubiquinone.</text>
</comment>
<evidence type="ECO:0000256" key="8">
    <source>
        <dbReference type="ARBA" id="ARBA00022660"/>
    </source>
</evidence>
<evidence type="ECO:0000256" key="3">
    <source>
        <dbReference type="ARBA" id="ARBA00004305"/>
    </source>
</evidence>
<evidence type="ECO:0000256" key="10">
    <source>
        <dbReference type="ARBA" id="ARBA00022946"/>
    </source>
</evidence>
<dbReference type="KEGG" id="agb:108915942"/>
<proteinExistence type="inferred from homology"/>
<evidence type="ECO:0000256" key="13">
    <source>
        <dbReference type="PIRNR" id="PIRNR000543"/>
    </source>
</evidence>
<evidence type="ECO:0000259" key="14">
    <source>
        <dbReference type="Pfam" id="PF01712"/>
    </source>
</evidence>
<keyword evidence="6 13" id="KW-0813">Transport</keyword>
<keyword evidence="9 13" id="KW-0274">FAD</keyword>
<name>V5G650_ANOGL</name>
<evidence type="ECO:0000256" key="2">
    <source>
        <dbReference type="ARBA" id="ARBA00003195"/>
    </source>
</evidence>
<gene>
    <name evidence="15" type="primary">NDUAA</name>
</gene>
<dbReference type="InterPro" id="IPR031314">
    <property type="entry name" value="DNK_dom"/>
</dbReference>
<evidence type="ECO:0000256" key="7">
    <source>
        <dbReference type="ARBA" id="ARBA00022630"/>
    </source>
</evidence>
<dbReference type="PANTHER" id="PTHR10513">
    <property type="entry name" value="DEOXYNUCLEOSIDE KINASE"/>
    <property type="match status" value="1"/>
</dbReference>
<comment type="similarity">
    <text evidence="4 13">Belongs to the complex I NDUFA10 subunit family.</text>
</comment>
<dbReference type="SUPFAM" id="SSF52540">
    <property type="entry name" value="P-loop containing nucleoside triphosphate hydrolases"/>
    <property type="match status" value="1"/>
</dbReference>
<sequence length="408" mass="47670">MSSLIRVNLRRILFNNDNLLDATRNIKLSRSITSRSTRSVTDSPHKPKPWPYQNKSYTLLNYFFDKTTARLDENSKIIVVDGPVASGKTKFAKQLASELEMLYLPEANLDMVYINSYGYDLRKLDALLPESCRSFDVMDFLRNPKHRHTARFQIQQYIVRLSQYVDALAHLFSTGQGVILDRSVYSDFVFTEAMFAQGYLSKLAHKKYYEFRDCTIGELLRPHLVIYLDVPVPKILENIKKRSISYEKDSPVLNSQYLGVMEKQYKQNYLKEISKHAELLVYDWSDEGDVEIVIEDIERIDFNRYDIQDPHLKDWVYYQEEEWACLRHKYADQKDSILNYCNVPCYEVPELIVEALEADTYHKVMAEAPGEQYEIGYNSAVGDKGILFKTSIPHRDTLPLRERRSVSD</sequence>
<protein>
    <recommendedName>
        <fullName evidence="5 13">NADH dehydrogenase [ubiquinone] 1 alpha subcomplex subunit 10, mitochondrial</fullName>
    </recommendedName>
</protein>
<dbReference type="AlphaFoldDB" id="V5G650"/>
<keyword evidence="12 13" id="KW-0496">Mitochondrion</keyword>
<evidence type="ECO:0000256" key="6">
    <source>
        <dbReference type="ARBA" id="ARBA00022448"/>
    </source>
</evidence>
<keyword evidence="10" id="KW-0809">Transit peptide</keyword>
<dbReference type="PANTHER" id="PTHR10513:SF15">
    <property type="entry name" value="NADH DEHYDROGENASE [UBIQUINONE] 1 ALPHA SUBCOMPLEX SUBUNIT 10, MITOCHONDRIAL"/>
    <property type="match status" value="1"/>
</dbReference>